<feature type="domain" description="S1 motif" evidence="11">
    <location>
        <begin position="1238"/>
        <end position="1307"/>
    </location>
</feature>
<dbReference type="FunFam" id="2.40.50.140:FF:000103">
    <property type="entry name" value="protein RRP5 homolog"/>
    <property type="match status" value="1"/>
</dbReference>
<evidence type="ECO:0000256" key="6">
    <source>
        <dbReference type="ARBA" id="ARBA00023242"/>
    </source>
</evidence>
<dbReference type="InterPro" id="IPR011990">
    <property type="entry name" value="TPR-like_helical_dom_sf"/>
</dbReference>
<dbReference type="FunFam" id="2.40.50.140:FF:000155">
    <property type="entry name" value="rRNA biogenesis protein RRP5"/>
    <property type="match status" value="1"/>
</dbReference>
<keyword evidence="5" id="KW-0677">Repeat</keyword>
<proteinExistence type="predicted"/>
<dbReference type="CDD" id="cd05702">
    <property type="entry name" value="S1_Rrp5_repeat_hs11_sc8"/>
    <property type="match status" value="1"/>
</dbReference>
<dbReference type="GO" id="GO:0003723">
    <property type="term" value="F:RNA binding"/>
    <property type="evidence" value="ECO:0007669"/>
    <property type="project" value="TreeGrafter"/>
</dbReference>
<feature type="compositionally biased region" description="Acidic residues" evidence="10">
    <location>
        <begin position="1499"/>
        <end position="1521"/>
    </location>
</feature>
<dbReference type="CDD" id="cd05693">
    <property type="entry name" value="S1_Rrp5_repeat_hs1_sc1"/>
    <property type="match status" value="1"/>
</dbReference>
<gene>
    <name evidence="12" type="ORF">CIRG_00314</name>
</gene>
<evidence type="ECO:0000256" key="9">
    <source>
        <dbReference type="ARBA" id="ARBA00076674"/>
    </source>
</evidence>
<dbReference type="FunFam" id="2.40.50.140:FF:000159">
    <property type="entry name" value="rRNA biogenesis protein rrp5"/>
    <property type="match status" value="1"/>
</dbReference>
<evidence type="ECO:0000256" key="4">
    <source>
        <dbReference type="ARBA" id="ARBA00022553"/>
    </source>
</evidence>
<dbReference type="Pfam" id="PF00575">
    <property type="entry name" value="S1"/>
    <property type="match status" value="4"/>
</dbReference>
<dbReference type="InterPro" id="IPR003107">
    <property type="entry name" value="HAT"/>
</dbReference>
<keyword evidence="4" id="KW-0597">Phosphoprotein</keyword>
<feature type="compositionally biased region" description="Basic and acidic residues" evidence="10">
    <location>
        <begin position="116"/>
        <end position="131"/>
    </location>
</feature>
<reference evidence="13" key="1">
    <citation type="journal article" date="2010" name="Genome Res.">
        <title>Population genomic sequencing of Coccidioides fungi reveals recent hybridization and transposon control.</title>
        <authorList>
            <person name="Neafsey D.E."/>
            <person name="Barker B.M."/>
            <person name="Sharpton T.J."/>
            <person name="Stajich J.E."/>
            <person name="Park D.J."/>
            <person name="Whiston E."/>
            <person name="Hung C.-Y."/>
            <person name="McMahan C."/>
            <person name="White J."/>
            <person name="Sykes S."/>
            <person name="Heiman D."/>
            <person name="Young S."/>
            <person name="Zeng Q."/>
            <person name="Abouelleil A."/>
            <person name="Aftuck L."/>
            <person name="Bessette D."/>
            <person name="Brown A."/>
            <person name="FitzGerald M."/>
            <person name="Lui A."/>
            <person name="Macdonald J.P."/>
            <person name="Priest M."/>
            <person name="Orbach M.J."/>
            <person name="Galgiani J.N."/>
            <person name="Kirkland T.N."/>
            <person name="Cole G.T."/>
            <person name="Birren B.W."/>
            <person name="Henn M.R."/>
            <person name="Taylor J.W."/>
            <person name="Rounsley S.D."/>
        </authorList>
    </citation>
    <scope>NUCLEOTIDE SEQUENCE [LARGE SCALE GENOMIC DNA]</scope>
    <source>
        <strain evidence="13">RMSCC 2394</strain>
    </source>
</reference>
<accession>A0A0J7ASE1</accession>
<dbReference type="Gene3D" id="1.25.40.10">
    <property type="entry name" value="Tetratricopeptide repeat domain"/>
    <property type="match status" value="1"/>
</dbReference>
<dbReference type="GO" id="GO:0006364">
    <property type="term" value="P:rRNA processing"/>
    <property type="evidence" value="ECO:0007669"/>
    <property type="project" value="UniProtKB-KW"/>
</dbReference>
<dbReference type="SMART" id="SM00316">
    <property type="entry name" value="S1"/>
    <property type="match status" value="12"/>
</dbReference>
<dbReference type="GO" id="GO:0032040">
    <property type="term" value="C:small-subunit processome"/>
    <property type="evidence" value="ECO:0007669"/>
    <property type="project" value="TreeGrafter"/>
</dbReference>
<dbReference type="FunFam" id="2.40.50.140:FF:000279">
    <property type="entry name" value="rRNA biogenesis protein rrp5"/>
    <property type="match status" value="1"/>
</dbReference>
<feature type="compositionally biased region" description="Acidic residues" evidence="10">
    <location>
        <begin position="204"/>
        <end position="217"/>
    </location>
</feature>
<dbReference type="CDD" id="cd05706">
    <property type="entry name" value="S1_Rrp5_repeat_sc10"/>
    <property type="match status" value="1"/>
</dbReference>
<feature type="domain" description="S1 motif" evidence="11">
    <location>
        <begin position="750"/>
        <end position="819"/>
    </location>
</feature>
<evidence type="ECO:0000313" key="12">
    <source>
        <dbReference type="EMBL" id="KMP00172.1"/>
    </source>
</evidence>
<feature type="domain" description="S1 motif" evidence="11">
    <location>
        <begin position="564"/>
        <end position="639"/>
    </location>
</feature>
<evidence type="ECO:0000256" key="10">
    <source>
        <dbReference type="SAM" id="MobiDB-lite"/>
    </source>
</evidence>
<comment type="function">
    <text evidence="7">Involved in the biogenesis of rRNA. Required for the formation of 18S and 5.8S rRNA.</text>
</comment>
<dbReference type="InterPro" id="IPR045209">
    <property type="entry name" value="Rrp5"/>
</dbReference>
<dbReference type="Pfam" id="PF23459">
    <property type="entry name" value="S1_RRP5"/>
    <property type="match status" value="2"/>
</dbReference>
<dbReference type="Proteomes" id="UP000054565">
    <property type="component" value="Unassembled WGS sequence"/>
</dbReference>
<dbReference type="FunFam" id="2.40.50.140:FF:000196">
    <property type="entry name" value="rRNA biogenesis protein RRP5"/>
    <property type="match status" value="1"/>
</dbReference>
<dbReference type="CDD" id="cd04461">
    <property type="entry name" value="S1_Rrp5_repeat_hs8_sc7"/>
    <property type="match status" value="1"/>
</dbReference>
<comment type="subcellular location">
    <subcellularLocation>
        <location evidence="1">Nucleus</location>
        <location evidence="1">Nucleolus</location>
    </subcellularLocation>
</comment>
<dbReference type="InterPro" id="IPR048059">
    <property type="entry name" value="Rrp5_S1_rpt_hs1_sc1"/>
</dbReference>
<feature type="compositionally biased region" description="Low complexity" evidence="10">
    <location>
        <begin position="148"/>
        <end position="158"/>
    </location>
</feature>
<evidence type="ECO:0000256" key="2">
    <source>
        <dbReference type="ARBA" id="ARBA00022517"/>
    </source>
</evidence>
<keyword evidence="3" id="KW-0698">rRNA processing</keyword>
<feature type="domain" description="S1 motif" evidence="11">
    <location>
        <begin position="656"/>
        <end position="730"/>
    </location>
</feature>
<keyword evidence="6" id="KW-0539">Nucleus</keyword>
<feature type="domain" description="S1 motif" evidence="11">
    <location>
        <begin position="1421"/>
        <end position="1492"/>
    </location>
</feature>
<dbReference type="CDD" id="cd05698">
    <property type="entry name" value="S1_Rrp5_repeat_hs6_sc5"/>
    <property type="match status" value="1"/>
</dbReference>
<dbReference type="InterPro" id="IPR048058">
    <property type="entry name" value="Rrp5_S1_rpt_hs11_sc8"/>
</dbReference>
<protein>
    <recommendedName>
        <fullName evidence="8">rRNA biogenesis protein RRP5</fullName>
    </recommendedName>
    <alternativeName>
        <fullName evidence="9">Ribosomal RNA-processing protein 5</fullName>
    </alternativeName>
</protein>
<dbReference type="PROSITE" id="PS50126">
    <property type="entry name" value="S1"/>
    <property type="match status" value="11"/>
</dbReference>
<dbReference type="SMART" id="SM00386">
    <property type="entry name" value="HAT"/>
    <property type="match status" value="6"/>
</dbReference>
<feature type="domain" description="S1 motif" evidence="11">
    <location>
        <begin position="259"/>
        <end position="358"/>
    </location>
</feature>
<evidence type="ECO:0000313" key="13">
    <source>
        <dbReference type="Proteomes" id="UP000054565"/>
    </source>
</evidence>
<organism evidence="12 13">
    <name type="scientific">Coccidioides immitis RMSCC 2394</name>
    <dbReference type="NCBI Taxonomy" id="404692"/>
    <lineage>
        <taxon>Eukaryota</taxon>
        <taxon>Fungi</taxon>
        <taxon>Dikarya</taxon>
        <taxon>Ascomycota</taxon>
        <taxon>Pezizomycotina</taxon>
        <taxon>Eurotiomycetes</taxon>
        <taxon>Eurotiomycetidae</taxon>
        <taxon>Onygenales</taxon>
        <taxon>Onygenaceae</taxon>
        <taxon>Coccidioides</taxon>
    </lineage>
</organism>
<dbReference type="CDD" id="cd05707">
    <property type="entry name" value="S1_Rrp5_repeat_sc11"/>
    <property type="match status" value="1"/>
</dbReference>
<dbReference type="Pfam" id="PF24685">
    <property type="entry name" value="OB_RRP5_4th"/>
    <property type="match status" value="1"/>
</dbReference>
<dbReference type="InterPro" id="IPR057302">
    <property type="entry name" value="Rrp5_S1"/>
</dbReference>
<feature type="domain" description="S1 motif" evidence="11">
    <location>
        <begin position="1151"/>
        <end position="1222"/>
    </location>
</feature>
<feature type="region of interest" description="Disordered" evidence="10">
    <location>
        <begin position="1498"/>
        <end position="1537"/>
    </location>
</feature>
<dbReference type="CDD" id="cd05697">
    <property type="entry name" value="S1_Rrp5_repeat_hs5"/>
    <property type="match status" value="1"/>
</dbReference>
<evidence type="ECO:0000256" key="3">
    <source>
        <dbReference type="ARBA" id="ARBA00022552"/>
    </source>
</evidence>
<evidence type="ECO:0000256" key="7">
    <source>
        <dbReference type="ARBA" id="ARBA00055575"/>
    </source>
</evidence>
<dbReference type="STRING" id="404692.A0A0J7ASE1"/>
<feature type="domain" description="S1 motif" evidence="11">
    <location>
        <begin position="1332"/>
        <end position="1401"/>
    </location>
</feature>
<dbReference type="OrthoDB" id="412781at2759"/>
<dbReference type="PANTHER" id="PTHR23270">
    <property type="entry name" value="PROGRAMMED CELL DEATH PROTEIN 11 PRE-RRNA PROCESSING PROTEIN RRP5"/>
    <property type="match status" value="1"/>
</dbReference>
<feature type="compositionally biased region" description="Basic residues" evidence="10">
    <location>
        <begin position="224"/>
        <end position="235"/>
    </location>
</feature>
<dbReference type="PANTHER" id="PTHR23270:SF10">
    <property type="entry name" value="PROTEIN RRP5 HOMOLOG"/>
    <property type="match status" value="1"/>
</dbReference>
<dbReference type="CDD" id="cd05703">
    <property type="entry name" value="S1_Rrp5_repeat_hs12_sc9"/>
    <property type="match status" value="1"/>
</dbReference>
<evidence type="ECO:0000259" key="11">
    <source>
        <dbReference type="PROSITE" id="PS50126"/>
    </source>
</evidence>
<dbReference type="InterPro" id="IPR057301">
    <property type="entry name" value="Rrp5_OB_4th"/>
</dbReference>
<dbReference type="FunFam" id="2.40.50.140:FF:000367">
    <property type="entry name" value="rRNA biogenesis protein RRP5, putative"/>
    <property type="match status" value="1"/>
</dbReference>
<evidence type="ECO:0000256" key="1">
    <source>
        <dbReference type="ARBA" id="ARBA00004604"/>
    </source>
</evidence>
<feature type="region of interest" description="Disordered" evidence="10">
    <location>
        <begin position="193"/>
        <end position="243"/>
    </location>
</feature>
<dbReference type="FunFam" id="2.40.50.140:FF:000278">
    <property type="entry name" value="rRNA biogenesis protein rrp5"/>
    <property type="match status" value="1"/>
</dbReference>
<feature type="region of interest" description="Disordered" evidence="10">
    <location>
        <begin position="90"/>
        <end position="179"/>
    </location>
</feature>
<dbReference type="InterPro" id="IPR012340">
    <property type="entry name" value="NA-bd_OB-fold"/>
</dbReference>
<sequence>MRLVPEEPTFSIKQSVSLSDFGLSGFVTKILCQQKVSGTQRAVKSSRNSLFLHTAAGWPKSGNLLRVGFRRYTDKPVGRELWWDKQLSKMSSVKRKGNAPEDSNSRHLKKRVKVSGQDREKDAKRVTKDSRANGPTGKNRTDTLKGQSESSSRPSTVSVLRDEAPAFPRGGNNALTPLERKQIQIQATRDVLFEQKGTPGGEILNDDSEIEKDEDTAREDAKASKKKQKAKKHKKSAEALAKPQGPKIESLSFKRIVPGSKILGQVSSIGTHNISLALPNNLTGYVPWTAVSKILKGKIEKLLKNGEDDENDEDTDDDDFDLKSYVRLGQYLRASVSSTTDNGHGLGKGKKRIELSVDPQEANAGLSKSDMIVDSTVQASVLSVEDYGLIMDLGLEDGETRGFMSSKELPPSVDLSQVKEGAVFLCVVTGHNAAGNVIKLSADLQKAASAKKSHYLSSAPTINTFLPGTAAEILLTEVTPNGMTGKIMGMLDVVVDAVHSGSTDETKDLTKKYRPATKAKGRLICTYPSDENPKLGFSILDHVLKFSPTSVADPQDRDDKPAISAIIPEVKVIKIDPTLGLYVQLGNTKHYGFVHISRVKDGKVSSLSSAEGPFKVGSHHEGRIIGFNALDNLFLLSLEKKVIDQPFLRLEDVTVGAVVKGKIEKLLMGPDGINGLLVSLADGISGLVPGMHMADTKLQHPEKKFREGLQVTARILSVNLEKRQLRLTLKKSLLHSESAIWKDYRDIAPGNQSPGTFVSIQENGAVIQFYGAVRGFLPVSEMSEAYIKDPSQHFSIGQVVNVNALSVDAEQGRLVVSCKDPSIVTDAYKSAFENVHPGLLVSGTVFEKSSDDLLLKLEDGGLIARLSAEQLSDAAPSKSAANLARLRVGQKLHDLLILSIRKTHRLIQVSNKPSLKAALEKGTLPAKFEDLKLNSSVTGLVRNITDNGIFVEFLGGLTGFLPKRLVDDEHLTKADFGFMRTQSISCSVSSIDQDAQRFILTMNPVEKEEEKHERRYKTKNTNELSVSNPVDQDIKSLDDFKTGKVTKARITSVKDTQLNVLLADNVQGRIDVSEVFDNWEDIKDRKQPLRLYKPKQVVPVKILGVHDARTHKFLPISHRTGKVPVFELSAKPSSLKSPDLGPISLEKVKVGNSFLGFVNNMGDDCLWLNISPSVRGKLPIMDISDDLALAGDIKRTFPIGSALKVTVAAVDVDKNRLDLTAKHGASSKKLTISDLSKGMILLGKVTKVTERQVLVQLNESLVGAIGLLDMADDYSKINPANFHKNAVLRVCVVDVDVPNKRVALSVRPSKVLSASLPVEDPEIASIDRLKVNDIVRGFVRRVADIGLFVTLGHNVTAYVRVSDLSDSYLKEWQDEFQIDQIVRGRITLVDTEAKKVQMTLKQSALDPDYKPPLKLKDLKPGQIVTGKVRKVEEFGAFVSIDGTANLSGLCHRSEMAERKVTDARKLYEQGDIVKAKILKIDLKKDQISLGLKASYFNNDSDEADSDMSEGASEEESGDDELGGVALEPGIDDEDLSDEGEDIIMGGVDLSNSLVQSADSDNVDVLMADADGDQEGALVTSGFDWTGDSYEIQKGLNGAAFDSDDENMSKKKKRRKAEIQVDRTGDLDANGPQTVDDYERLLLGEPNSSLLWLKYMAFHLELGEVDKAREIAERALRSISLGQDTEKFNVWVAMLNLENTFGTDDSLEEVFKRACQYNDAQEIHEKMASIFIQSDKPEKADEIFQSALKKKFTQSPNLFLNYANFLFDTMAAPDRGRALLPRAMQSLPPHTHVELTSKFGQLEFRSPHGDVERGRTVFEGLLSSFPKRVDLWNILLDLEIKVGDVDQVRRLFERVLGIGRGVGADGSKAGMKKLKDKQAKFFFKKWLTFEEKISNGDDKMVDEVKARAAEYVKSLKEDP</sequence>
<evidence type="ECO:0000256" key="8">
    <source>
        <dbReference type="ARBA" id="ARBA00073619"/>
    </source>
</evidence>
<dbReference type="FunFam" id="1.25.40.10:FF:000467">
    <property type="entry name" value="Putative rRNA biogenesis protein RRP5"/>
    <property type="match status" value="1"/>
</dbReference>
<dbReference type="Gene3D" id="2.40.50.140">
    <property type="entry name" value="Nucleic acid-binding proteins"/>
    <property type="match status" value="10"/>
</dbReference>
<feature type="domain" description="S1 motif" evidence="11">
    <location>
        <begin position="934"/>
        <end position="1003"/>
    </location>
</feature>
<feature type="domain" description="S1 motif" evidence="11">
    <location>
        <begin position="1043"/>
        <end position="1119"/>
    </location>
</feature>
<dbReference type="FunFam" id="2.40.50.140:FF:000266">
    <property type="entry name" value="rRNA biogenesis protein rrp5"/>
    <property type="match status" value="1"/>
</dbReference>
<name>A0A0J7ASE1_COCIT</name>
<evidence type="ECO:0000256" key="5">
    <source>
        <dbReference type="ARBA" id="ARBA00022737"/>
    </source>
</evidence>
<keyword evidence="2" id="KW-0690">Ribosome biogenesis</keyword>
<dbReference type="InterPro" id="IPR003029">
    <property type="entry name" value="S1_domain"/>
</dbReference>
<feature type="domain" description="S1 motif" evidence="11">
    <location>
        <begin position="838"/>
        <end position="912"/>
    </location>
</feature>
<dbReference type="EMBL" id="DS028093">
    <property type="protein sequence ID" value="KMP00172.1"/>
    <property type="molecule type" value="Genomic_DNA"/>
</dbReference>
<dbReference type="SUPFAM" id="SSF48452">
    <property type="entry name" value="TPR-like"/>
    <property type="match status" value="1"/>
</dbReference>
<dbReference type="SUPFAM" id="SSF50249">
    <property type="entry name" value="Nucleic acid-binding proteins"/>
    <property type="match status" value="10"/>
</dbReference>